<proteinExistence type="predicted"/>
<dbReference type="Gene3D" id="3.40.140.10">
    <property type="entry name" value="Cytidine Deaminase, domain 2"/>
    <property type="match status" value="1"/>
</dbReference>
<dbReference type="GO" id="GO:0006777">
    <property type="term" value="P:Mo-molybdopterin cofactor biosynthetic process"/>
    <property type="evidence" value="ECO:0007669"/>
    <property type="project" value="UniProtKB-KW"/>
</dbReference>
<gene>
    <name evidence="3" type="ORF">C0189_03615</name>
</gene>
<accession>A0A2J6WE63</accession>
<dbReference type="EMBL" id="PNIL01000054">
    <property type="protein sequence ID" value="PMP67229.1"/>
    <property type="molecule type" value="Genomic_DNA"/>
</dbReference>
<dbReference type="InterPro" id="IPR016193">
    <property type="entry name" value="Cytidine_deaminase-like"/>
</dbReference>
<name>A0A2J6WE63_9BACT</name>
<dbReference type="GO" id="GO:0016783">
    <property type="term" value="F:sulfurtransferase activity"/>
    <property type="evidence" value="ECO:0007669"/>
    <property type="project" value="InterPro"/>
</dbReference>
<evidence type="ECO:0000313" key="3">
    <source>
        <dbReference type="EMBL" id="PMP67229.1"/>
    </source>
</evidence>
<keyword evidence="2" id="KW-0501">Molybdenum cofactor biosynthesis</keyword>
<sequence>MKKFKILRFENGNIFNLDDFVVEEKILNVFANGELVQSVFYSNKNEFYLALGVLFYNNIIVSKNEILNYSSKENDFSVNLYFEIVSKRSKSIDFNEINKIDVIKASSLFTLMKQTLTHSNTFAITGGTHIVSVATKDNLLAYFEDISRLSAVLKVVGFLVDNEMRDETLLFTSGRINYNIVQIASKINSKIIVSQSAVSTLAIKSGDSLNITLVGFLRGNRFNIYSHPERISQ</sequence>
<evidence type="ECO:0000256" key="1">
    <source>
        <dbReference type="ARBA" id="ARBA00022490"/>
    </source>
</evidence>
<comment type="caution">
    <text evidence="3">The sequence shown here is derived from an EMBL/GenBank/DDBJ whole genome shotgun (WGS) entry which is preliminary data.</text>
</comment>
<dbReference type="PANTHER" id="PTHR30592:SF1">
    <property type="entry name" value="SULFUR CARRIER PROTEIN FDHD"/>
    <property type="match status" value="1"/>
</dbReference>
<evidence type="ECO:0000313" key="4">
    <source>
        <dbReference type="Proteomes" id="UP000237040"/>
    </source>
</evidence>
<organism evidence="3 4">
    <name type="scientific">Caldisericum exile</name>
    <dbReference type="NCBI Taxonomy" id="693075"/>
    <lineage>
        <taxon>Bacteria</taxon>
        <taxon>Pseudomonadati</taxon>
        <taxon>Caldisericota/Cryosericota group</taxon>
        <taxon>Caldisericota</taxon>
        <taxon>Caldisericia</taxon>
        <taxon>Caldisericales</taxon>
        <taxon>Caldisericaceae</taxon>
        <taxon>Caldisericum</taxon>
    </lineage>
</organism>
<dbReference type="SUPFAM" id="SSF53927">
    <property type="entry name" value="Cytidine deaminase-like"/>
    <property type="match status" value="1"/>
</dbReference>
<protein>
    <recommendedName>
        <fullName evidence="5">Protein FdhD</fullName>
    </recommendedName>
</protein>
<evidence type="ECO:0008006" key="5">
    <source>
        <dbReference type="Google" id="ProtNLM"/>
    </source>
</evidence>
<dbReference type="Pfam" id="PF02634">
    <property type="entry name" value="FdhD-NarQ"/>
    <property type="match status" value="1"/>
</dbReference>
<dbReference type="InterPro" id="IPR003786">
    <property type="entry name" value="FdhD"/>
</dbReference>
<dbReference type="AlphaFoldDB" id="A0A2J6WE63"/>
<reference evidence="3 4" key="1">
    <citation type="submission" date="2018-01" db="EMBL/GenBank/DDBJ databases">
        <title>Metagenomic assembled genomes from two thermal pools in the Uzon Caldera, Kamchatka, Russia.</title>
        <authorList>
            <person name="Wilkins L."/>
            <person name="Ettinger C."/>
        </authorList>
    </citation>
    <scope>NUCLEOTIDE SEQUENCE [LARGE SCALE GENOMIC DNA]</scope>
    <source>
        <strain evidence="3">ZAV-07</strain>
    </source>
</reference>
<dbReference type="Proteomes" id="UP000237040">
    <property type="component" value="Unassembled WGS sequence"/>
</dbReference>
<keyword evidence="1" id="KW-0963">Cytoplasm</keyword>
<dbReference type="RefSeq" id="WP_416085465.1">
    <property type="nucleotide sequence ID" value="NZ_JBNARP010000003.1"/>
</dbReference>
<evidence type="ECO:0000256" key="2">
    <source>
        <dbReference type="ARBA" id="ARBA00023150"/>
    </source>
</evidence>
<dbReference type="PANTHER" id="PTHR30592">
    <property type="entry name" value="FORMATE DEHYDROGENASE"/>
    <property type="match status" value="1"/>
</dbReference>